<feature type="domain" description="ABC3 transporter permease C-terminal" evidence="7">
    <location>
        <begin position="690"/>
        <end position="803"/>
    </location>
</feature>
<feature type="transmembrane region" description="Helical" evidence="6">
    <location>
        <begin position="687"/>
        <end position="711"/>
    </location>
</feature>
<evidence type="ECO:0000256" key="4">
    <source>
        <dbReference type="ARBA" id="ARBA00022989"/>
    </source>
</evidence>
<evidence type="ECO:0000256" key="5">
    <source>
        <dbReference type="ARBA" id="ARBA00023136"/>
    </source>
</evidence>
<keyword evidence="10" id="KW-1185">Reference proteome</keyword>
<dbReference type="InterPro" id="IPR025857">
    <property type="entry name" value="MacB_PCD"/>
</dbReference>
<evidence type="ECO:0000313" key="9">
    <source>
        <dbReference type="EMBL" id="MDT7828480.1"/>
    </source>
</evidence>
<feature type="domain" description="ABC3 transporter permease C-terminal" evidence="7">
    <location>
        <begin position="302"/>
        <end position="415"/>
    </location>
</feature>
<keyword evidence="5 6" id="KW-0472">Membrane</keyword>
<feature type="transmembrane region" description="Helical" evidence="6">
    <location>
        <begin position="297"/>
        <end position="318"/>
    </location>
</feature>
<evidence type="ECO:0000256" key="6">
    <source>
        <dbReference type="SAM" id="Phobius"/>
    </source>
</evidence>
<evidence type="ECO:0000256" key="1">
    <source>
        <dbReference type="ARBA" id="ARBA00004651"/>
    </source>
</evidence>
<keyword evidence="2" id="KW-1003">Cell membrane</keyword>
<keyword evidence="4 6" id="KW-1133">Transmembrane helix</keyword>
<dbReference type="PANTHER" id="PTHR30572">
    <property type="entry name" value="MEMBRANE COMPONENT OF TRANSPORTER-RELATED"/>
    <property type="match status" value="1"/>
</dbReference>
<comment type="subcellular location">
    <subcellularLocation>
        <location evidence="1">Cell membrane</location>
        <topology evidence="1">Multi-pass membrane protein</topology>
    </subcellularLocation>
</comment>
<sequence length="810" mass="89493">MFKNYLKIAWRSLKRQPFFAFLNTFGLAIGMAGGLLIALYIYDEVNYDTMFKDAERIFRINVDSKFGGAEGKSAEVSAPMAAAMENDFSQVEQTVRFRNLGSMLLRKTDTRANVKQEGATFVDSTFFDMFGLDLLVGDVETALKEPNTLIMTRTAALKHFGLKNALGQQMVLNNSDTYTVTGVIDDMPKRSFLRDHSIFMAMAGNEDAQNQEWTSHNYFTFIKLIPGADIADFQEPLQSMLGTYIMPYVQTFLPGVTEEQLAASGNYLNFSTIALPDIHLYSDKDYELSANSSIQNVYILSFIGLFLIVLASVNFMNLSTAQSLKRAKEVGIRKTLGSGKPALIRQFLTESGLISFISLLFALVIAAVATPYFNVLSGKSVAIPFSDPFFWLILLSATVVLALFAGSYPAFFMSRFMPVSVLKGGGKNSVGGGTIRNLLVVFQFAISVFLIISTLVVFQQLQFIQSKDVGFTKDQVLIIDDVYTLGEKASAFKEEVAQLGQVESASLSSFLPTPSARSNTSFFKEGGATAENSINMQIWRVDEDYVPTLDMELVAGRNFDRQFGTDSTAMLINESAASILGVQPEEALGMRIIRNFEDGTSNYFKIIGVLENFNYESLREDIGALSMTLDNSTGSMAVRLKAGNFSNAIAGIEGIWDNIAPGQPFGYRFMEDSFNSTYRAEQQLGRIFVTFTILSILIASLGLFGLAAFNAQKRTKEIGIRKVLGASVGQITYRLTTDFLKMVGVAILISLPIGWFVMNKWLEDFSYRIEISWWMLALAGLLAIGIAVLTVSYQSIKAAIVNPVKSLRTE</sequence>
<feature type="transmembrane region" description="Helical" evidence="6">
    <location>
        <begin position="771"/>
        <end position="793"/>
    </location>
</feature>
<feature type="transmembrane region" description="Helical" evidence="6">
    <location>
        <begin position="434"/>
        <end position="458"/>
    </location>
</feature>
<evidence type="ECO:0000256" key="3">
    <source>
        <dbReference type="ARBA" id="ARBA00022692"/>
    </source>
</evidence>
<dbReference type="PANTHER" id="PTHR30572:SF18">
    <property type="entry name" value="ABC-TYPE MACROLIDE FAMILY EXPORT SYSTEM PERMEASE COMPONENT 2"/>
    <property type="match status" value="1"/>
</dbReference>
<accession>A0ABU3L4C3</accession>
<dbReference type="EMBL" id="JAVTTP010000001">
    <property type="protein sequence ID" value="MDT7828480.1"/>
    <property type="molecule type" value="Genomic_DNA"/>
</dbReference>
<dbReference type="Proteomes" id="UP001250656">
    <property type="component" value="Unassembled WGS sequence"/>
</dbReference>
<feature type="transmembrane region" description="Helical" evidence="6">
    <location>
        <begin position="20"/>
        <end position="42"/>
    </location>
</feature>
<gene>
    <name evidence="9" type="ORF">RQM65_07385</name>
</gene>
<proteinExistence type="predicted"/>
<feature type="transmembrane region" description="Helical" evidence="6">
    <location>
        <begin position="739"/>
        <end position="759"/>
    </location>
</feature>
<evidence type="ECO:0000313" key="10">
    <source>
        <dbReference type="Proteomes" id="UP001250656"/>
    </source>
</evidence>
<dbReference type="RefSeq" id="WP_314013821.1">
    <property type="nucleotide sequence ID" value="NZ_JAVTTP010000001.1"/>
</dbReference>
<feature type="domain" description="MacB-like periplasmic core" evidence="8">
    <location>
        <begin position="445"/>
        <end position="614"/>
    </location>
</feature>
<feature type="transmembrane region" description="Helical" evidence="6">
    <location>
        <begin position="389"/>
        <end position="413"/>
    </location>
</feature>
<dbReference type="Pfam" id="PF12704">
    <property type="entry name" value="MacB_PCD"/>
    <property type="match status" value="2"/>
</dbReference>
<name>A0ABU3L4C3_9FLAO</name>
<dbReference type="InterPro" id="IPR003838">
    <property type="entry name" value="ABC3_permease_C"/>
</dbReference>
<organism evidence="9 10">
    <name type="scientific">Pricia mediterranea</name>
    <dbReference type="NCBI Taxonomy" id="3076079"/>
    <lineage>
        <taxon>Bacteria</taxon>
        <taxon>Pseudomonadati</taxon>
        <taxon>Bacteroidota</taxon>
        <taxon>Flavobacteriia</taxon>
        <taxon>Flavobacteriales</taxon>
        <taxon>Flavobacteriaceae</taxon>
        <taxon>Pricia</taxon>
    </lineage>
</organism>
<dbReference type="Pfam" id="PF02687">
    <property type="entry name" value="FtsX"/>
    <property type="match status" value="2"/>
</dbReference>
<protein>
    <submittedName>
        <fullName evidence="9">FtsX-like permease family protein</fullName>
    </submittedName>
</protein>
<evidence type="ECO:0000259" key="7">
    <source>
        <dbReference type="Pfam" id="PF02687"/>
    </source>
</evidence>
<reference evidence="9 10" key="1">
    <citation type="submission" date="2023-09" db="EMBL/GenBank/DDBJ databases">
        <title>Novel taxa isolated from Blanes Bay.</title>
        <authorList>
            <person name="Rey-Velasco X."/>
            <person name="Lucena T."/>
        </authorList>
    </citation>
    <scope>NUCLEOTIDE SEQUENCE [LARGE SCALE GENOMIC DNA]</scope>
    <source>
        <strain evidence="9 10">S334</strain>
    </source>
</reference>
<evidence type="ECO:0000256" key="2">
    <source>
        <dbReference type="ARBA" id="ARBA00022475"/>
    </source>
</evidence>
<keyword evidence="3 6" id="KW-0812">Transmembrane</keyword>
<feature type="domain" description="MacB-like periplasmic core" evidence="8">
    <location>
        <begin position="21"/>
        <end position="238"/>
    </location>
</feature>
<feature type="transmembrane region" description="Helical" evidence="6">
    <location>
        <begin position="347"/>
        <end position="369"/>
    </location>
</feature>
<comment type="caution">
    <text evidence="9">The sequence shown here is derived from an EMBL/GenBank/DDBJ whole genome shotgun (WGS) entry which is preliminary data.</text>
</comment>
<evidence type="ECO:0000259" key="8">
    <source>
        <dbReference type="Pfam" id="PF12704"/>
    </source>
</evidence>
<dbReference type="InterPro" id="IPR050250">
    <property type="entry name" value="Macrolide_Exporter_MacB"/>
</dbReference>